<evidence type="ECO:0000256" key="1">
    <source>
        <dbReference type="SAM" id="Phobius"/>
    </source>
</evidence>
<feature type="transmembrane region" description="Helical" evidence="1">
    <location>
        <begin position="31"/>
        <end position="54"/>
    </location>
</feature>
<reference evidence="3 4" key="1">
    <citation type="submission" date="2019-04" db="EMBL/GenBank/DDBJ databases">
        <title>Phreatobacter aquaticus sp. nov.</title>
        <authorList>
            <person name="Choi A."/>
            <person name="Baek K."/>
        </authorList>
    </citation>
    <scope>NUCLEOTIDE SEQUENCE [LARGE SCALE GENOMIC DNA]</scope>
    <source>
        <strain evidence="3 4">NMCR1094</strain>
    </source>
</reference>
<dbReference type="AlphaFoldDB" id="A0A4D7QRJ0"/>
<protein>
    <submittedName>
        <fullName evidence="3">MCE family protein</fullName>
    </submittedName>
</protein>
<dbReference type="PANTHER" id="PTHR36698:SF2">
    <property type="entry name" value="MCE_MLAD DOMAIN-CONTAINING PROTEIN"/>
    <property type="match status" value="1"/>
</dbReference>
<keyword evidence="1" id="KW-0812">Transmembrane</keyword>
<dbReference type="PANTHER" id="PTHR36698">
    <property type="entry name" value="BLL5892 PROTEIN"/>
    <property type="match status" value="1"/>
</dbReference>
<dbReference type="KEGG" id="paqt:E8L99_21285"/>
<dbReference type="Proteomes" id="UP000298588">
    <property type="component" value="Chromosome"/>
</dbReference>
<dbReference type="Gene3D" id="1.10.287.950">
    <property type="entry name" value="Methyl-accepting chemotaxis protein"/>
    <property type="match status" value="1"/>
</dbReference>
<dbReference type="InterPro" id="IPR003399">
    <property type="entry name" value="Mce/MlaD"/>
</dbReference>
<keyword evidence="1" id="KW-0472">Membrane</keyword>
<dbReference type="OrthoDB" id="9808689at2"/>
<feature type="domain" description="Mce/MlaD" evidence="2">
    <location>
        <begin position="71"/>
        <end position="140"/>
    </location>
</feature>
<accession>A0A4D7QRJ0</accession>
<gene>
    <name evidence="3" type="ORF">E8L99_21285</name>
</gene>
<keyword evidence="1" id="KW-1133">Transmembrane helix</keyword>
<keyword evidence="4" id="KW-1185">Reference proteome</keyword>
<organism evidence="3 4">
    <name type="scientific">Phreatobacter aquaticus</name>
    <dbReference type="NCBI Taxonomy" id="2570229"/>
    <lineage>
        <taxon>Bacteria</taxon>
        <taxon>Pseudomonadati</taxon>
        <taxon>Pseudomonadota</taxon>
        <taxon>Alphaproteobacteria</taxon>
        <taxon>Hyphomicrobiales</taxon>
        <taxon>Phreatobacteraceae</taxon>
        <taxon>Phreatobacter</taxon>
    </lineage>
</organism>
<evidence type="ECO:0000313" key="3">
    <source>
        <dbReference type="EMBL" id="QCK88109.1"/>
    </source>
</evidence>
<proteinExistence type="predicted"/>
<dbReference type="EMBL" id="CP039865">
    <property type="protein sequence ID" value="QCK88109.1"/>
    <property type="molecule type" value="Genomic_DNA"/>
</dbReference>
<dbReference type="SUPFAM" id="SSF58104">
    <property type="entry name" value="Methyl-accepting chemotaxis protein (MCP) signaling domain"/>
    <property type="match status" value="1"/>
</dbReference>
<name>A0A4D7QRJ0_9HYPH</name>
<evidence type="ECO:0000259" key="2">
    <source>
        <dbReference type="Pfam" id="PF02470"/>
    </source>
</evidence>
<dbReference type="Pfam" id="PF02470">
    <property type="entry name" value="MlaD"/>
    <property type="match status" value="1"/>
</dbReference>
<sequence length="451" mass="48636">MAEAIFRRRAGALRWHRLSTRRPDGMETKANTTLIGAFTLGVLGLFFVFLWWFLRVGDSTNRTIYSVVFSGPVSGLSTGASVQFNGIRVGEVRSIRVDPADPRKVIAMIAVNPDTPIRTNTRVGLEVGLLSGNAWIALRGGDTSGTELAAPAPGQAPQLTADPSSVQDLVQAAKQIMSNVDQMVRRLDDTIAAGQGSVERSLGNVEKFTQALADNSDSIGTFLKDTGEAAKQISALAQRLDRVATQVEQLMEGAERGRVASIIRNVDDLTKSLASQGDSFAELIRDARGATQSITRTLGGADRVMAALDTDRIQRAMSNIDRFAQALGDNSGSVDQIARNASELVAKLNGMADRLDQTLKSFQGDGGAGGMMAEFTATAKAVRTLAERLDTRTSQLTTSISGFTDRTIRDIQALSTDGRRTLTELERTLRSLERNPQRFIFGGSGVPEFRR</sequence>
<evidence type="ECO:0000313" key="4">
    <source>
        <dbReference type="Proteomes" id="UP000298588"/>
    </source>
</evidence>